<keyword evidence="2" id="KW-1185">Reference proteome</keyword>
<dbReference type="Proteomes" id="UP001303046">
    <property type="component" value="Unassembled WGS sequence"/>
</dbReference>
<sequence>MMNMTVEMSGTLVQFSYFGFACDCRLFSAHSEKKMVARDRSTRRMMNTSLILILLRKLWSDQNDIKKGAVA</sequence>
<name>A0ABR1E488_NECAM</name>
<evidence type="ECO:0000313" key="1">
    <source>
        <dbReference type="EMBL" id="KAK6757505.1"/>
    </source>
</evidence>
<protein>
    <submittedName>
        <fullName evidence="1">Uncharacterized protein</fullName>
    </submittedName>
</protein>
<evidence type="ECO:0000313" key="2">
    <source>
        <dbReference type="Proteomes" id="UP001303046"/>
    </source>
</evidence>
<dbReference type="EMBL" id="JAVFWL010000005">
    <property type="protein sequence ID" value="KAK6757505.1"/>
    <property type="molecule type" value="Genomic_DNA"/>
</dbReference>
<comment type="caution">
    <text evidence="1">The sequence shown here is derived from an EMBL/GenBank/DDBJ whole genome shotgun (WGS) entry which is preliminary data.</text>
</comment>
<accession>A0ABR1E488</accession>
<organism evidence="1 2">
    <name type="scientific">Necator americanus</name>
    <name type="common">Human hookworm</name>
    <dbReference type="NCBI Taxonomy" id="51031"/>
    <lineage>
        <taxon>Eukaryota</taxon>
        <taxon>Metazoa</taxon>
        <taxon>Ecdysozoa</taxon>
        <taxon>Nematoda</taxon>
        <taxon>Chromadorea</taxon>
        <taxon>Rhabditida</taxon>
        <taxon>Rhabditina</taxon>
        <taxon>Rhabditomorpha</taxon>
        <taxon>Strongyloidea</taxon>
        <taxon>Ancylostomatidae</taxon>
        <taxon>Bunostominae</taxon>
        <taxon>Necator</taxon>
    </lineage>
</organism>
<proteinExistence type="predicted"/>
<reference evidence="1 2" key="1">
    <citation type="submission" date="2023-08" db="EMBL/GenBank/DDBJ databases">
        <title>A Necator americanus chromosomal reference genome.</title>
        <authorList>
            <person name="Ilik V."/>
            <person name="Petrzelkova K.J."/>
            <person name="Pardy F."/>
            <person name="Fuh T."/>
            <person name="Niatou-Singa F.S."/>
            <person name="Gouil Q."/>
            <person name="Baker L."/>
            <person name="Ritchie M.E."/>
            <person name="Jex A.R."/>
            <person name="Gazzola D."/>
            <person name="Li H."/>
            <person name="Toshio Fujiwara R."/>
            <person name="Zhan B."/>
            <person name="Aroian R.V."/>
            <person name="Pafco B."/>
            <person name="Schwarz E.M."/>
        </authorList>
    </citation>
    <scope>NUCLEOTIDE SEQUENCE [LARGE SCALE GENOMIC DNA]</scope>
    <source>
        <strain evidence="1 2">Aroian</strain>
        <tissue evidence="1">Whole animal</tissue>
    </source>
</reference>
<gene>
    <name evidence="1" type="primary">Necator_chrV.g20162</name>
    <name evidence="1" type="ORF">RB195_015370</name>
</gene>